<dbReference type="CDD" id="cd03221">
    <property type="entry name" value="ABCF_EF-3"/>
    <property type="match status" value="2"/>
</dbReference>
<dbReference type="GO" id="GO:0000049">
    <property type="term" value="F:tRNA binding"/>
    <property type="evidence" value="ECO:0007669"/>
    <property type="project" value="UniProtKB-KW"/>
</dbReference>
<dbReference type="InterPro" id="IPR003593">
    <property type="entry name" value="AAA+_ATPase"/>
</dbReference>
<dbReference type="Gene3D" id="3.40.50.300">
    <property type="entry name" value="P-loop containing nucleotide triphosphate hydrolases"/>
    <property type="match status" value="2"/>
</dbReference>
<dbReference type="Pfam" id="PF00005">
    <property type="entry name" value="ABC_tran"/>
    <property type="match status" value="2"/>
</dbReference>
<evidence type="ECO:0000313" key="14">
    <source>
        <dbReference type="EMBL" id="MBO8432058.1"/>
    </source>
</evidence>
<dbReference type="Pfam" id="PF16326">
    <property type="entry name" value="ABC_tran_CTD"/>
    <property type="match status" value="1"/>
</dbReference>
<keyword evidence="11" id="KW-0648">Protein biosynthesis</keyword>
<comment type="similarity">
    <text evidence="1">Belongs to the ABC transporter superfamily. ABCF family. Translational throttle EttA subfamily.</text>
</comment>
<dbReference type="PROSITE" id="PS50893">
    <property type="entry name" value="ABC_TRANSPORTER_2"/>
    <property type="match status" value="2"/>
</dbReference>
<dbReference type="GO" id="GO:0006417">
    <property type="term" value="P:regulation of translation"/>
    <property type="evidence" value="ECO:0007669"/>
    <property type="project" value="UniProtKB-KW"/>
</dbReference>
<comment type="caution">
    <text evidence="14">The sequence shown here is derived from an EMBL/GenBank/DDBJ whole genome shotgun (WGS) entry which is preliminary data.</text>
</comment>
<protein>
    <submittedName>
        <fullName evidence="14">ABC-F family ATP-binding cassette domain-containing protein</fullName>
    </submittedName>
</protein>
<dbReference type="InterPro" id="IPR003439">
    <property type="entry name" value="ABC_transporter-like_ATP-bd"/>
</dbReference>
<dbReference type="InterPro" id="IPR037118">
    <property type="entry name" value="Val-tRNA_synth_C_sf"/>
</dbReference>
<dbReference type="AlphaFoldDB" id="A0A9D9DSV1"/>
<dbReference type="Pfam" id="PF12848">
    <property type="entry name" value="ABC_tran_Xtn"/>
    <property type="match status" value="1"/>
</dbReference>
<evidence type="ECO:0000256" key="4">
    <source>
        <dbReference type="ARBA" id="ARBA00022730"/>
    </source>
</evidence>
<dbReference type="FunFam" id="3.40.50.300:FF:000183">
    <property type="entry name" value="ABC transporter ATP-binding protein yjjK"/>
    <property type="match status" value="1"/>
</dbReference>
<feature type="domain" description="ABC transporter" evidence="13">
    <location>
        <begin position="319"/>
        <end position="539"/>
    </location>
</feature>
<evidence type="ECO:0000259" key="13">
    <source>
        <dbReference type="PROSITE" id="PS50893"/>
    </source>
</evidence>
<keyword evidence="10" id="KW-0694">RNA-binding</keyword>
<dbReference type="GO" id="GO:0019843">
    <property type="term" value="F:rRNA binding"/>
    <property type="evidence" value="ECO:0007669"/>
    <property type="project" value="UniProtKB-KW"/>
</dbReference>
<dbReference type="FunFam" id="3.40.50.300:FF:000011">
    <property type="entry name" value="Putative ABC transporter ATP-binding component"/>
    <property type="match status" value="1"/>
</dbReference>
<reference evidence="14" key="1">
    <citation type="submission" date="2020-10" db="EMBL/GenBank/DDBJ databases">
        <authorList>
            <person name="Gilroy R."/>
        </authorList>
    </citation>
    <scope>NUCLEOTIDE SEQUENCE</scope>
    <source>
        <strain evidence="14">2889</strain>
    </source>
</reference>
<evidence type="ECO:0000256" key="3">
    <source>
        <dbReference type="ARBA" id="ARBA00022555"/>
    </source>
</evidence>
<evidence type="ECO:0000256" key="10">
    <source>
        <dbReference type="ARBA" id="ARBA00022884"/>
    </source>
</evidence>
<dbReference type="SUPFAM" id="SSF52540">
    <property type="entry name" value="P-loop containing nucleoside triphosphate hydrolases"/>
    <property type="match status" value="2"/>
</dbReference>
<dbReference type="PROSITE" id="PS00211">
    <property type="entry name" value="ABC_TRANSPORTER_1"/>
    <property type="match status" value="1"/>
</dbReference>
<evidence type="ECO:0000256" key="9">
    <source>
        <dbReference type="ARBA" id="ARBA00022845"/>
    </source>
</evidence>
<keyword evidence="7" id="KW-0378">Hydrolase</keyword>
<accession>A0A9D9DSV1</accession>
<dbReference type="GO" id="GO:0016887">
    <property type="term" value="F:ATP hydrolysis activity"/>
    <property type="evidence" value="ECO:0007669"/>
    <property type="project" value="InterPro"/>
</dbReference>
<evidence type="ECO:0000256" key="7">
    <source>
        <dbReference type="ARBA" id="ARBA00022801"/>
    </source>
</evidence>
<evidence type="ECO:0000256" key="6">
    <source>
        <dbReference type="ARBA" id="ARBA00022741"/>
    </source>
</evidence>
<dbReference type="PANTHER" id="PTHR42855:SF1">
    <property type="entry name" value="ABC TRANSPORTER DOMAIN-CONTAINING PROTEIN"/>
    <property type="match status" value="1"/>
</dbReference>
<keyword evidence="3" id="KW-0820">tRNA-binding</keyword>
<dbReference type="PANTHER" id="PTHR42855">
    <property type="entry name" value="ABC TRANSPORTER ATP-BINDING SUBUNIT"/>
    <property type="match status" value="1"/>
</dbReference>
<reference evidence="14" key="2">
    <citation type="journal article" date="2021" name="PeerJ">
        <title>Extensive microbial diversity within the chicken gut microbiome revealed by metagenomics and culture.</title>
        <authorList>
            <person name="Gilroy R."/>
            <person name="Ravi A."/>
            <person name="Getino M."/>
            <person name="Pursley I."/>
            <person name="Horton D.L."/>
            <person name="Alikhan N.F."/>
            <person name="Baker D."/>
            <person name="Gharbi K."/>
            <person name="Hall N."/>
            <person name="Watson M."/>
            <person name="Adriaenssens E.M."/>
            <person name="Foster-Nyarko E."/>
            <person name="Jarju S."/>
            <person name="Secka A."/>
            <person name="Antonio M."/>
            <person name="Oren A."/>
            <person name="Chaudhuri R.R."/>
            <person name="La Ragione R."/>
            <person name="Hildebrand F."/>
            <person name="Pallen M.J."/>
        </authorList>
    </citation>
    <scope>NUCLEOTIDE SEQUENCE</scope>
    <source>
        <strain evidence="14">2889</strain>
    </source>
</reference>
<dbReference type="GO" id="GO:0005524">
    <property type="term" value="F:ATP binding"/>
    <property type="evidence" value="ECO:0007669"/>
    <property type="project" value="UniProtKB-KW"/>
</dbReference>
<proteinExistence type="inferred from homology"/>
<evidence type="ECO:0000313" key="15">
    <source>
        <dbReference type="Proteomes" id="UP000823612"/>
    </source>
</evidence>
<evidence type="ECO:0000256" key="1">
    <source>
        <dbReference type="ARBA" id="ARBA00005868"/>
    </source>
</evidence>
<sequence length="633" mass="72698">MNYLSVEGLSKTFGEKQLFSDLGFGLEKGEKAALVAKNGAGKTTLLNIITGKILPDSGEVTLHKGIRMDYLPQNPVFDPEESIMDFVFSGDSLAVQAAREYEEVLWAMEKNLTPELQHRLDEATARMDQLQAWDIEEKIKEVLYRLELPKTDQKMGELSGGQQKKAALARVLIEGADLLLMDEPTNHLDMAMTEWLEDFLRRQQLSLLLVTHDRTFLDHVCSKILEIDRGKMYTYKGNYAYFIEKKAERESMERAEVEKARNIYRRELEWMRRMPSARGTKAKARKDAFAEVKEKAMRRLDEAAPELSVQSSRLGGKILEVYNLSKSYEGEKLIDDFSYIFKKGEKVGIVGRNGIGKSTLLNLLTGALKPDSGRIIVGDTVKFGYYTQGGLPAHEDRRVIDIIKEVAEVVRMQDGREISASQFLNYFQFEPTTQYNYFSNLSGGERRRLYLIRTLMANPNFLILDEPTNDLDVYTLMLLEDFLKHYQGCVLIVSHDRSFLDHIADHLFVFEGEGKIKDWYGTYEEYRQKKAEELKQAQLQGRKEKEEKRVESKIEARKESKPKATFKQKKEYEEINARIPILEEEKKQLEAALSGQETDPEKINQASARMAEVLAELSALEDRWLELSDLIEA</sequence>
<keyword evidence="4" id="KW-0699">rRNA-binding</keyword>
<evidence type="ECO:0000256" key="12">
    <source>
        <dbReference type="SAM" id="MobiDB-lite"/>
    </source>
</evidence>
<organism evidence="14 15">
    <name type="scientific">Candidatus Pullibacteroides excrementavium</name>
    <dbReference type="NCBI Taxonomy" id="2840905"/>
    <lineage>
        <taxon>Bacteria</taxon>
        <taxon>Pseudomonadati</taxon>
        <taxon>Bacteroidota</taxon>
        <taxon>Bacteroidia</taxon>
        <taxon>Bacteroidales</taxon>
        <taxon>Candidatus Pullibacteroides</taxon>
    </lineage>
</organism>
<dbReference type="InterPro" id="IPR032781">
    <property type="entry name" value="ABC_tran_Xtn"/>
</dbReference>
<keyword evidence="9" id="KW-0810">Translation regulation</keyword>
<dbReference type="EMBL" id="JADIMZ010000028">
    <property type="protein sequence ID" value="MBO8432058.1"/>
    <property type="molecule type" value="Genomic_DNA"/>
</dbReference>
<dbReference type="GO" id="GO:0003677">
    <property type="term" value="F:DNA binding"/>
    <property type="evidence" value="ECO:0007669"/>
    <property type="project" value="InterPro"/>
</dbReference>
<dbReference type="Gene3D" id="1.10.287.380">
    <property type="entry name" value="Valyl-tRNA synthetase, C-terminal domain"/>
    <property type="match status" value="1"/>
</dbReference>
<keyword evidence="5" id="KW-0677">Repeat</keyword>
<evidence type="ECO:0000256" key="2">
    <source>
        <dbReference type="ARBA" id="ARBA00022490"/>
    </source>
</evidence>
<dbReference type="SMART" id="SM00382">
    <property type="entry name" value="AAA"/>
    <property type="match status" value="2"/>
</dbReference>
<feature type="region of interest" description="Disordered" evidence="12">
    <location>
        <begin position="537"/>
        <end position="562"/>
    </location>
</feature>
<feature type="domain" description="ABC transporter" evidence="13">
    <location>
        <begin position="4"/>
        <end position="254"/>
    </location>
</feature>
<dbReference type="InterPro" id="IPR051309">
    <property type="entry name" value="ABCF_ATPase"/>
</dbReference>
<keyword evidence="2" id="KW-0963">Cytoplasm</keyword>
<dbReference type="Proteomes" id="UP000823612">
    <property type="component" value="Unassembled WGS sequence"/>
</dbReference>
<gene>
    <name evidence="14" type="ORF">IAB08_02030</name>
</gene>
<dbReference type="InterPro" id="IPR032524">
    <property type="entry name" value="ABC_tran_C"/>
</dbReference>
<evidence type="ECO:0000256" key="8">
    <source>
        <dbReference type="ARBA" id="ARBA00022840"/>
    </source>
</evidence>
<dbReference type="InterPro" id="IPR027417">
    <property type="entry name" value="P-loop_NTPase"/>
</dbReference>
<evidence type="ECO:0000256" key="5">
    <source>
        <dbReference type="ARBA" id="ARBA00022737"/>
    </source>
</evidence>
<name>A0A9D9DSV1_9BACT</name>
<keyword evidence="6" id="KW-0547">Nucleotide-binding</keyword>
<evidence type="ECO:0000256" key="11">
    <source>
        <dbReference type="ARBA" id="ARBA00022917"/>
    </source>
</evidence>
<dbReference type="InterPro" id="IPR017871">
    <property type="entry name" value="ABC_transporter-like_CS"/>
</dbReference>
<keyword evidence="8 14" id="KW-0067">ATP-binding</keyword>
<dbReference type="GO" id="GO:0006412">
    <property type="term" value="P:translation"/>
    <property type="evidence" value="ECO:0007669"/>
    <property type="project" value="UniProtKB-KW"/>
</dbReference>